<dbReference type="InterPro" id="IPR010730">
    <property type="entry name" value="HET"/>
</dbReference>
<keyword evidence="3" id="KW-1185">Reference proteome</keyword>
<protein>
    <recommendedName>
        <fullName evidence="1">Heterokaryon incompatibility domain-containing protein</fullName>
    </recommendedName>
</protein>
<dbReference type="AlphaFoldDB" id="A0A1J8PHI6"/>
<dbReference type="PANTHER" id="PTHR10622">
    <property type="entry name" value="HET DOMAIN-CONTAINING PROTEIN"/>
    <property type="match status" value="1"/>
</dbReference>
<dbReference type="OrthoDB" id="674604at2759"/>
<dbReference type="Proteomes" id="UP000183567">
    <property type="component" value="Unassembled WGS sequence"/>
</dbReference>
<reference evidence="2 3" key="1">
    <citation type="submission" date="2016-03" db="EMBL/GenBank/DDBJ databases">
        <title>Comparative genomics of the ectomycorrhizal sister species Rhizopogon vinicolor and Rhizopogon vesiculosus (Basidiomycota: Boletales) reveals a divergence of the mating type B locus.</title>
        <authorList>
            <person name="Mujic A.B."/>
            <person name="Kuo A."/>
            <person name="Tritt A."/>
            <person name="Lipzen A."/>
            <person name="Chen C."/>
            <person name="Johnson J."/>
            <person name="Sharma A."/>
            <person name="Barry K."/>
            <person name="Grigoriev I.V."/>
            <person name="Spatafora J.W."/>
        </authorList>
    </citation>
    <scope>NUCLEOTIDE SEQUENCE [LARGE SCALE GENOMIC DNA]</scope>
    <source>
        <strain evidence="2 3">AM-OR11-056</strain>
    </source>
</reference>
<dbReference type="PANTHER" id="PTHR10622:SF10">
    <property type="entry name" value="HET DOMAIN-CONTAINING PROTEIN"/>
    <property type="match status" value="1"/>
</dbReference>
<dbReference type="EMBL" id="LVVM01006449">
    <property type="protein sequence ID" value="OJA08055.1"/>
    <property type="molecule type" value="Genomic_DNA"/>
</dbReference>
<sequence length="484" mass="55283">MGQEWRNRLEFFDQYVMNEIPIRLIRLSDMKLVGRNEVRTHFRPSVPQRAYGNIPYHPTHTVRYAILSHRWQQGEPSYTEMRSGSARGPGYEKLKKFCENARARAFEFAWSDTCCIDERSSAELDESIRSMFRWYRNSDLCIIHLAQSETIADIMDDEWMERGWTLQELLAPRKIKLFNKHWAPMTGHINDKSELTKETGVMKTLGRATGIPLSDVWNFEPGPVRVDERMTWAARRKTTRAEDVAYSLMGLFNVSIQVAYGEGGDRAFGRLVEAIMQTGDPSVFNWTGEAADYHPSSVIPRSPQNFADRTLRLPSGWSTAHWGRGLLAMTMTSLGLRVPLVLFPLNVNSFTPSTNGGHLMTVECPLCPSIQMTFVGQLNHNETYQFALGIVNYTLGSCDVPRIRGKSVAFILQRSRDNTLSLPNTVYLPKAKDFVGLKAISPPQHEYYPWRKASRTGLVEITFPNMPSDSIFYVSPEYLEVVYL</sequence>
<dbReference type="Pfam" id="PF06985">
    <property type="entry name" value="HET"/>
    <property type="match status" value="1"/>
</dbReference>
<organism evidence="2 3">
    <name type="scientific">Rhizopogon vesiculosus</name>
    <dbReference type="NCBI Taxonomy" id="180088"/>
    <lineage>
        <taxon>Eukaryota</taxon>
        <taxon>Fungi</taxon>
        <taxon>Dikarya</taxon>
        <taxon>Basidiomycota</taxon>
        <taxon>Agaricomycotina</taxon>
        <taxon>Agaricomycetes</taxon>
        <taxon>Agaricomycetidae</taxon>
        <taxon>Boletales</taxon>
        <taxon>Suillineae</taxon>
        <taxon>Rhizopogonaceae</taxon>
        <taxon>Rhizopogon</taxon>
    </lineage>
</organism>
<evidence type="ECO:0000313" key="3">
    <source>
        <dbReference type="Proteomes" id="UP000183567"/>
    </source>
</evidence>
<name>A0A1J8PHI6_9AGAM</name>
<evidence type="ECO:0000259" key="1">
    <source>
        <dbReference type="Pfam" id="PF06985"/>
    </source>
</evidence>
<proteinExistence type="predicted"/>
<accession>A0A1J8PHI6</accession>
<evidence type="ECO:0000313" key="2">
    <source>
        <dbReference type="EMBL" id="OJA08055.1"/>
    </source>
</evidence>
<dbReference type="STRING" id="180088.A0A1J8PHI6"/>
<gene>
    <name evidence="2" type="ORF">AZE42_10644</name>
</gene>
<feature type="domain" description="Heterokaryon incompatibility" evidence="1">
    <location>
        <begin position="64"/>
        <end position="149"/>
    </location>
</feature>
<comment type="caution">
    <text evidence="2">The sequence shown here is derived from an EMBL/GenBank/DDBJ whole genome shotgun (WGS) entry which is preliminary data.</text>
</comment>